<evidence type="ECO:0000313" key="26">
    <source>
        <dbReference type="Proteomes" id="UP000002494"/>
    </source>
</evidence>
<evidence type="ECO:0000256" key="16">
    <source>
        <dbReference type="ARBA" id="ARBA00041280"/>
    </source>
</evidence>
<keyword evidence="10 22" id="KW-0472">Membrane</keyword>
<feature type="region of interest" description="Disordered" evidence="21">
    <location>
        <begin position="348"/>
        <end position="370"/>
    </location>
</feature>
<dbReference type="Proteomes" id="UP000002494">
    <property type="component" value="Chromosome 1"/>
</dbReference>
<dbReference type="Gene3D" id="2.60.40.10">
    <property type="entry name" value="Immunoglobulins"/>
    <property type="match status" value="1"/>
</dbReference>
<feature type="transmembrane region" description="Helical" evidence="22">
    <location>
        <begin position="305"/>
        <end position="326"/>
    </location>
</feature>
<dbReference type="InterPro" id="IPR013783">
    <property type="entry name" value="Ig-like_fold"/>
</dbReference>
<dbReference type="Ensembl" id="ENSRNOT00000027944.7">
    <property type="protein sequence ID" value="ENSRNOP00000027944.5"/>
    <property type="gene ID" value="ENSRNOG00000020583.8"/>
</dbReference>
<dbReference type="InterPro" id="IPR007110">
    <property type="entry name" value="Ig-like_dom"/>
</dbReference>
<comment type="subunit">
    <text evidence="19">FcRn complex consists of two subunits: p51, and p14 which is equivalent to beta-2-microglobulin. It forms an MHC class I-like heterodimer. Interacts with albumin/ALB; this interaction regulates ALB homeostasis.</text>
</comment>
<dbReference type="GO" id="GO:0019864">
    <property type="term" value="F:IgG binding"/>
    <property type="evidence" value="ECO:0007669"/>
    <property type="project" value="UniProtKB-KW"/>
</dbReference>
<dbReference type="FunFam" id="2.60.40.10:FF:000693">
    <property type="entry name" value="IgG receptor FcRn large subunit p51"/>
    <property type="match status" value="1"/>
</dbReference>
<evidence type="ECO:0000256" key="1">
    <source>
        <dbReference type="ARBA" id="ARBA00004251"/>
    </source>
</evidence>
<dbReference type="PRINTS" id="PR01638">
    <property type="entry name" value="MHCCLASSI"/>
</dbReference>
<keyword evidence="6 22" id="KW-0812">Transmembrane</keyword>
<keyword evidence="4" id="KW-1003">Cell membrane</keyword>
<reference evidence="25" key="1">
    <citation type="journal article" date="2004" name="Nature">
        <title>Genome sequence of the Brown Norway rat yields insights into mammalian evolution.</title>
        <authorList>
            <consortium name="Rat Genome Sequencing Project Consortium"/>
            <person name="Gibbs R.A."/>
            <person name="Weinstock G.M."/>
            <person name="Metzker M.L."/>
            <person name="Muzny D.M."/>
            <person name="Sodergren E.J."/>
            <person name="Scherer S."/>
            <person name="Scott G."/>
            <person name="Steffen D."/>
            <person name="Worley K.C."/>
            <person name="Burch P.E."/>
            <person name="Okwuonu G."/>
            <person name="Hines S."/>
            <person name="Lewis L."/>
            <person name="Deramo C."/>
            <person name="Delgado O."/>
            <person name="Dugan-Rocha S."/>
            <person name="Miner G."/>
            <person name="Morgan M."/>
            <person name="Hawes A."/>
            <person name="Gill R."/>
            <person name="Holt R.A."/>
            <person name="Adams M.D."/>
            <person name="Amanatides P.G."/>
            <person name="Baden-Tillson H."/>
            <person name="Barnstead M."/>
            <person name="Chin S."/>
            <person name="Evans C.A."/>
            <person name="Ferriera S."/>
            <person name="Fosler C."/>
            <person name="Glodek A."/>
            <person name="Gu Z."/>
            <person name="Jennings D."/>
            <person name="Kraft C.L."/>
            <person name="Nguyen T."/>
            <person name="Pfannkoch C.M."/>
            <person name="Sitter C."/>
            <person name="Sutton G.G."/>
            <person name="Venter J.C."/>
            <person name="Woodage T."/>
            <person name="Smith D."/>
            <person name="Lee H.-M."/>
            <person name="Gustafson E."/>
            <person name="Cahill P."/>
            <person name="Kana A."/>
            <person name="Doucette-Stamm L."/>
            <person name="Weinstock K."/>
            <person name="Fechtel K."/>
            <person name="Weiss R.B."/>
            <person name="Dunn D.M."/>
            <person name="Green E.D."/>
            <person name="Blakesley R.W."/>
            <person name="Bouffard G.G."/>
            <person name="De Jong P.J."/>
            <person name="Osoegawa K."/>
            <person name="Zhu B."/>
            <person name="Marra M."/>
            <person name="Schein J."/>
            <person name="Bosdet I."/>
            <person name="Fjell C."/>
            <person name="Jones S."/>
            <person name="Krzywinski M."/>
            <person name="Mathewson C."/>
            <person name="Siddiqui A."/>
            <person name="Wye N."/>
            <person name="McPherson J."/>
            <person name="Zhao S."/>
            <person name="Fraser C.M."/>
            <person name="Shetty J."/>
            <person name="Shatsman S."/>
            <person name="Geer K."/>
            <person name="Chen Y."/>
            <person name="Abramzon S."/>
            <person name="Nierman W.C."/>
            <person name="Havlak P.H."/>
            <person name="Chen R."/>
            <person name="Durbin K.J."/>
            <person name="Egan A."/>
            <person name="Ren Y."/>
            <person name="Song X.-Z."/>
            <person name="Li B."/>
            <person name="Liu Y."/>
            <person name="Qin X."/>
            <person name="Cawley S."/>
            <person name="Cooney A.J."/>
            <person name="D'Souza L.M."/>
            <person name="Martin K."/>
            <person name="Wu J.Q."/>
            <person name="Gonzalez-Garay M.L."/>
            <person name="Jackson A.R."/>
            <person name="Kalafus K.J."/>
            <person name="McLeod M.P."/>
            <person name="Milosavljevic A."/>
            <person name="Virk D."/>
            <person name="Volkov A."/>
            <person name="Wheeler D.A."/>
            <person name="Zhang Z."/>
            <person name="Bailey J.A."/>
            <person name="Eichler E.E."/>
            <person name="Tuzun E."/>
            <person name="Birney E."/>
            <person name="Mongin E."/>
            <person name="Ureta-Vidal A."/>
            <person name="Woodwark C."/>
            <person name="Zdobnov E."/>
            <person name="Bork P."/>
            <person name="Suyama M."/>
            <person name="Torrents D."/>
            <person name="Alexandersson M."/>
            <person name="Trask B.J."/>
            <person name="Young J.M."/>
            <person name="Huang H."/>
            <person name="Wang H."/>
            <person name="Xing H."/>
            <person name="Daniels S."/>
            <person name="Gietzen D."/>
            <person name="Schmidt J."/>
            <person name="Stevens K."/>
            <person name="Vitt U."/>
            <person name="Wingrove J."/>
            <person name="Camara F."/>
            <person name="Mar Alba M."/>
            <person name="Abril J.F."/>
            <person name="Guigo R."/>
            <person name="Smit A."/>
            <person name="Dubchak I."/>
            <person name="Rubin E.M."/>
            <person name="Couronne O."/>
            <person name="Poliakov A."/>
            <person name="Huebner N."/>
            <person name="Ganten D."/>
            <person name="Goesele C."/>
            <person name="Hummel O."/>
            <person name="Kreitler T."/>
            <person name="Lee Y.-A."/>
            <person name="Monti J."/>
            <person name="Schulz H."/>
            <person name="Zimdahl H."/>
            <person name="Himmelbauer H."/>
            <person name="Lehrach H."/>
            <person name="Jacob H.J."/>
            <person name="Bromberg S."/>
            <person name="Gullings-Handley J."/>
            <person name="Jensen-Seaman M.I."/>
            <person name="Kwitek A.E."/>
            <person name="Lazar J."/>
            <person name="Pasko D."/>
            <person name="Tonellato P.J."/>
            <person name="Twigger S."/>
            <person name="Ponting C.P."/>
            <person name="Duarte J.M."/>
            <person name="Rice S."/>
            <person name="Goodstadt L."/>
            <person name="Beatson S.A."/>
            <person name="Emes R.D."/>
            <person name="Winter E.E."/>
            <person name="Webber C."/>
            <person name="Brandt P."/>
            <person name="Nyakatura G."/>
            <person name="Adetobi M."/>
            <person name="Chiaromonte F."/>
            <person name="Elnitski L."/>
            <person name="Eswara P."/>
            <person name="Hardison R.C."/>
            <person name="Hou M."/>
            <person name="Kolbe D."/>
            <person name="Makova K."/>
            <person name="Miller W."/>
            <person name="Nekrutenko A."/>
            <person name="Riemer C."/>
            <person name="Schwartz S."/>
            <person name="Taylor J."/>
            <person name="Yang S."/>
            <person name="Zhang Y."/>
            <person name="Lindpaintner K."/>
            <person name="Andrews T.D."/>
            <person name="Caccamo M."/>
            <person name="Clamp M."/>
            <person name="Clarke L."/>
            <person name="Curwen V."/>
            <person name="Durbin R.M."/>
            <person name="Eyras E."/>
            <person name="Searle S.M."/>
            <person name="Cooper G.M."/>
            <person name="Batzoglou S."/>
            <person name="Brudno M."/>
            <person name="Sidow A."/>
            <person name="Stone E.A."/>
            <person name="Payseur B.A."/>
            <person name="Bourque G."/>
            <person name="Lopez-Otin C."/>
            <person name="Puente X.S."/>
            <person name="Chakrabarti K."/>
            <person name="Chatterji S."/>
            <person name="Dewey C."/>
            <person name="Pachter L."/>
            <person name="Bray N."/>
            <person name="Yap V.B."/>
            <person name="Caspi A."/>
            <person name="Tesler G."/>
            <person name="Pevzner P.A."/>
            <person name="Haussler D."/>
            <person name="Roskin K.M."/>
            <person name="Baertsch R."/>
            <person name="Clawson H."/>
            <person name="Furey T.S."/>
            <person name="Hinrichs A.S."/>
            <person name="Karolchik D."/>
            <person name="Kent W.J."/>
            <person name="Rosenbloom K.R."/>
            <person name="Trumbower H."/>
            <person name="Weirauch M."/>
            <person name="Cooper D.N."/>
            <person name="Stenson P.D."/>
            <person name="Ma B."/>
            <person name="Brent M."/>
            <person name="Arumugam M."/>
            <person name="Shteynberg D."/>
            <person name="Copley R.R."/>
            <person name="Taylor M.S."/>
            <person name="Riethman H."/>
            <person name="Mudunuri U."/>
            <person name="Peterson J."/>
            <person name="Guyer M."/>
            <person name="Felsenfeld A."/>
            <person name="Old S."/>
            <person name="Mockrin S."/>
            <person name="Collins F.S."/>
        </authorList>
    </citation>
    <scope>NUCLEOTIDE SEQUENCE [LARGE SCALE GENOMIC DNA]</scope>
    <source>
        <strain evidence="25">Brown Norway</strain>
    </source>
</reference>
<dbReference type="InterPro" id="IPR001039">
    <property type="entry name" value="MHC_I_a_a1/a2"/>
</dbReference>
<evidence type="ECO:0000256" key="20">
    <source>
        <dbReference type="RuleBase" id="RU004439"/>
    </source>
</evidence>
<dbReference type="InterPro" id="IPR011161">
    <property type="entry name" value="MHC_I-like_Ag-recog"/>
</dbReference>
<dbReference type="Pfam" id="PF00129">
    <property type="entry name" value="MHC_I"/>
    <property type="match status" value="1"/>
</dbReference>
<evidence type="ECO:0000256" key="19">
    <source>
        <dbReference type="ARBA" id="ARBA00046902"/>
    </source>
</evidence>
<feature type="chain" id="PRO_5035471643" description="IgG receptor FcRn large subunit p51" evidence="23">
    <location>
        <begin position="23"/>
        <end position="370"/>
    </location>
</feature>
<dbReference type="InterPro" id="IPR036179">
    <property type="entry name" value="Ig-like_dom_sf"/>
</dbReference>
<evidence type="ECO:0000313" key="27">
    <source>
        <dbReference type="RGD" id="61811"/>
    </source>
</evidence>
<evidence type="ECO:0000256" key="5">
    <source>
        <dbReference type="ARBA" id="ARBA00022652"/>
    </source>
</evidence>
<evidence type="ECO:0000256" key="15">
    <source>
        <dbReference type="ARBA" id="ARBA00040486"/>
    </source>
</evidence>
<dbReference type="OMA" id="TWDGDWP"/>
<keyword evidence="28" id="KW-1267">Proteomics identification</keyword>
<dbReference type="RGD" id="61811">
    <property type="gene designation" value="Fcgrt"/>
</dbReference>
<proteinExistence type="evidence at protein level"/>
<evidence type="ECO:0000259" key="24">
    <source>
        <dbReference type="PROSITE" id="PS50835"/>
    </source>
</evidence>
<gene>
    <name evidence="25 27" type="primary">Fcgrt</name>
</gene>
<feature type="domain" description="Ig-like" evidence="24">
    <location>
        <begin position="207"/>
        <end position="294"/>
    </location>
</feature>
<evidence type="ECO:0000256" key="18">
    <source>
        <dbReference type="ARBA" id="ARBA00046029"/>
    </source>
</evidence>
<accession>A0A8L2QEY2</accession>
<reference evidence="25" key="2">
    <citation type="submission" date="2025-03" db="UniProtKB">
        <authorList>
            <consortium name="Ensembl"/>
        </authorList>
    </citation>
    <scope>IDENTIFICATION</scope>
    <source>
        <strain evidence="25">Brown Norway</strain>
    </source>
</reference>
<evidence type="ECO:0000256" key="13">
    <source>
        <dbReference type="ARBA" id="ARBA00023180"/>
    </source>
</evidence>
<evidence type="ECO:0000256" key="23">
    <source>
        <dbReference type="SAM" id="SignalP"/>
    </source>
</evidence>
<dbReference type="PANTHER" id="PTHR16675">
    <property type="entry name" value="MHC CLASS I-RELATED"/>
    <property type="match status" value="1"/>
</dbReference>
<dbReference type="Pfam" id="PF07654">
    <property type="entry name" value="C1-set"/>
    <property type="match status" value="1"/>
</dbReference>
<evidence type="ECO:0000256" key="4">
    <source>
        <dbReference type="ARBA" id="ARBA00022475"/>
    </source>
</evidence>
<keyword evidence="11" id="KW-1015">Disulfide bond</keyword>
<dbReference type="GO" id="GO:0010008">
    <property type="term" value="C:endosome membrane"/>
    <property type="evidence" value="ECO:0007669"/>
    <property type="project" value="UniProtKB-SubCell"/>
</dbReference>
<evidence type="ECO:0000256" key="12">
    <source>
        <dbReference type="ARBA" id="ARBA00023170"/>
    </source>
</evidence>
<dbReference type="SUPFAM" id="SSF48726">
    <property type="entry name" value="Immunoglobulin"/>
    <property type="match status" value="1"/>
</dbReference>
<evidence type="ECO:0000313" key="25">
    <source>
        <dbReference type="Ensembl" id="ENSRNOP00000027944.5"/>
    </source>
</evidence>
<comment type="similarity">
    <text evidence="20">Belongs to the MHC class I family.</text>
</comment>
<evidence type="ECO:0000256" key="8">
    <source>
        <dbReference type="ARBA" id="ARBA00022753"/>
    </source>
</evidence>
<evidence type="ECO:0000256" key="22">
    <source>
        <dbReference type="SAM" id="Phobius"/>
    </source>
</evidence>
<keyword evidence="12" id="KW-0675">Receptor</keyword>
<comment type="similarity">
    <text evidence="3">Belongs to the immunoglobulin superfamily.</text>
</comment>
<comment type="function">
    <text evidence="18">Cell surface receptor that transfers passive humoral immunity from the mother to the newborn. Binds to the Fc region of monomeric immunoglobulin gamma and mediates its selective uptake from milk. IgG in the milk is bound at the apical surface of the intestinal epithelium. The resultant FcRn-IgG complexes are transcytosed across the intestinal epithelium and IgG is released from FcRn into blood or tissue fluids. Throughout life, contributes to effective humoral immunity by recycling IgG and extending its half-life in the circulation. Mechanistically, monomeric IgG binding to FcRn in acidic endosomes of endothelial and hematopoietic cells recycles IgG to the cell surface where it is released into the circulation. In addition of IgG, regulates homeostasis of the other most abundant circulating protein albumin/ALB.</text>
</comment>
<evidence type="ECO:0000256" key="10">
    <source>
        <dbReference type="ARBA" id="ARBA00023136"/>
    </source>
</evidence>
<keyword evidence="9 22" id="KW-1133">Transmembrane helix</keyword>
<keyword evidence="26" id="KW-1185">Reference proteome</keyword>
<evidence type="ECO:0000256" key="2">
    <source>
        <dbReference type="ARBA" id="ARBA00004608"/>
    </source>
</evidence>
<evidence type="ECO:0000256" key="7">
    <source>
        <dbReference type="ARBA" id="ARBA00022729"/>
    </source>
</evidence>
<protein>
    <recommendedName>
        <fullName evidence="15">IgG receptor FcRn large subunit p51</fullName>
    </recommendedName>
    <alternativeName>
        <fullName evidence="17">IgG Fc fragment receptor transporter alpha chain</fullName>
    </alternativeName>
    <alternativeName>
        <fullName evidence="16">Neonatal Fc receptor</fullName>
    </alternativeName>
</protein>
<dbReference type="InterPro" id="IPR003006">
    <property type="entry name" value="Ig/MHC_CS"/>
</dbReference>
<evidence type="ECO:0007829" key="28">
    <source>
        <dbReference type="PeptideAtlas" id="A0A8L2QEY2"/>
    </source>
</evidence>
<dbReference type="AlphaFoldDB" id="A0A8L2QEY2"/>
<keyword evidence="5" id="KW-0390">IgG-binding protein</keyword>
<sequence length="370" mass="40539">MGMSQPGVLLSLLLVLLPQTWGAEPRLPLMYHLAAVSDLSTGLPSFWATGWLGAQQYLTYNNLRQEADPCGAWIWENQVSWYWEKETTDLKSKEQLFLEAIRTLENQINGQKGGTFTLQGLLGCELAPDNSSLPTAVFALNGEEFMRFNPRTGNWSGEWPETDIVGNLWMKQPEAARKESEFLLTSCPERLLGHLERGRQNLEWKEPPSMRLKARPGNSGSSVLTCAAFSFYPPELKFRFLRNGLASGSGNCSTGPNGDGSFHAWSLLEVKRGDEHHYQCQVEHEGLAQPLTVDLDSPARSSVPVVGIILGLLLVVVAIAGGVLLWNRMRSGLPAPWLSLSGDDSGDLLPGGNLPPEAEPQGVNAFPATS</sequence>
<dbReference type="InterPro" id="IPR011162">
    <property type="entry name" value="MHC_I/II-like_Ag-recog"/>
</dbReference>
<dbReference type="CDD" id="cd21011">
    <property type="entry name" value="IgC1_MHC-like_FcRn"/>
    <property type="match status" value="1"/>
</dbReference>
<comment type="subcellular location">
    <subcellularLocation>
        <location evidence="1">Cell membrane</location>
        <topology evidence="1">Single-pass type I membrane protein</topology>
    </subcellularLocation>
    <subcellularLocation>
        <location evidence="2">Endosome membrane</location>
    </subcellularLocation>
</comment>
<dbReference type="InterPro" id="IPR003597">
    <property type="entry name" value="Ig_C1-set"/>
</dbReference>
<dbReference type="SUPFAM" id="SSF54452">
    <property type="entry name" value="MHC antigen-recognition domain"/>
    <property type="match status" value="1"/>
</dbReference>
<evidence type="ECO:0000256" key="14">
    <source>
        <dbReference type="ARBA" id="ARBA00023319"/>
    </source>
</evidence>
<name>A0A8L2QEY2_RAT</name>
<evidence type="ECO:0000256" key="17">
    <source>
        <dbReference type="ARBA" id="ARBA00041407"/>
    </source>
</evidence>
<keyword evidence="13" id="KW-0325">Glycoprotein</keyword>
<evidence type="ECO:0000256" key="6">
    <source>
        <dbReference type="ARBA" id="ARBA00022692"/>
    </source>
</evidence>
<dbReference type="FunFam" id="3.30.500.10:FF:000003">
    <property type="entry name" value="IgG receptor FcRn large subunit p51"/>
    <property type="match status" value="1"/>
</dbReference>
<dbReference type="GeneTree" id="ENSGT01120000271828"/>
<feature type="signal peptide" evidence="23">
    <location>
        <begin position="1"/>
        <end position="22"/>
    </location>
</feature>
<dbReference type="PANTHER" id="PTHR16675:SF3">
    <property type="entry name" value="IGG RECEPTOR FCRN LARGE SUBUNIT P51"/>
    <property type="match status" value="1"/>
</dbReference>
<evidence type="ECO:0000256" key="21">
    <source>
        <dbReference type="SAM" id="MobiDB-lite"/>
    </source>
</evidence>
<dbReference type="SMART" id="SM00407">
    <property type="entry name" value="IGc1"/>
    <property type="match status" value="1"/>
</dbReference>
<dbReference type="PROSITE" id="PS00290">
    <property type="entry name" value="IG_MHC"/>
    <property type="match status" value="1"/>
</dbReference>
<dbReference type="InterPro" id="IPR050208">
    <property type="entry name" value="MHC_class-I_related"/>
</dbReference>
<evidence type="ECO:0000256" key="9">
    <source>
        <dbReference type="ARBA" id="ARBA00022989"/>
    </source>
</evidence>
<organism evidence="25 26">
    <name type="scientific">Rattus norvegicus</name>
    <name type="common">Rat</name>
    <dbReference type="NCBI Taxonomy" id="10116"/>
    <lineage>
        <taxon>Eukaryota</taxon>
        <taxon>Metazoa</taxon>
        <taxon>Chordata</taxon>
        <taxon>Craniata</taxon>
        <taxon>Vertebrata</taxon>
        <taxon>Euteleostomi</taxon>
        <taxon>Mammalia</taxon>
        <taxon>Eutheria</taxon>
        <taxon>Euarchontoglires</taxon>
        <taxon>Glires</taxon>
        <taxon>Rodentia</taxon>
        <taxon>Myomorpha</taxon>
        <taxon>Muroidea</taxon>
        <taxon>Muridae</taxon>
        <taxon>Murinae</taxon>
        <taxon>Rattus</taxon>
    </lineage>
</organism>
<evidence type="ECO:0000256" key="3">
    <source>
        <dbReference type="ARBA" id="ARBA00008637"/>
    </source>
</evidence>
<keyword evidence="7 23" id="KW-0732">Signal</keyword>
<keyword evidence="14" id="KW-0393">Immunoglobulin domain</keyword>
<keyword evidence="8" id="KW-0967">Endosome</keyword>
<dbReference type="InterPro" id="IPR037055">
    <property type="entry name" value="MHC_I-like_Ag-recog_sf"/>
</dbReference>
<dbReference type="Gene3D" id="3.30.500.10">
    <property type="entry name" value="MHC class I-like antigen recognition-like"/>
    <property type="match status" value="1"/>
</dbReference>
<evidence type="ECO:0000256" key="11">
    <source>
        <dbReference type="ARBA" id="ARBA00023157"/>
    </source>
</evidence>
<dbReference type="GO" id="GO:0005886">
    <property type="term" value="C:plasma membrane"/>
    <property type="evidence" value="ECO:0007669"/>
    <property type="project" value="UniProtKB-SubCell"/>
</dbReference>
<dbReference type="PROSITE" id="PS50835">
    <property type="entry name" value="IG_LIKE"/>
    <property type="match status" value="1"/>
</dbReference>